<keyword evidence="3" id="KW-0539">Nucleus</keyword>
<dbReference type="PANTHER" id="PTHR43475:SF1">
    <property type="entry name" value="METHYLTHIORIBOSE-1-PHOSPHATE ISOMERASE"/>
    <property type="match status" value="1"/>
</dbReference>
<dbReference type="GO" id="GO:0016853">
    <property type="term" value="F:isomerase activity"/>
    <property type="evidence" value="ECO:0007669"/>
    <property type="project" value="UniProtKB-KW"/>
</dbReference>
<dbReference type="PANTHER" id="PTHR43475">
    <property type="entry name" value="METHYLTHIORIBOSE-1-PHOSPHATE ISOMERASE"/>
    <property type="match status" value="1"/>
</dbReference>
<keyword evidence="3" id="KW-0963">Cytoplasm</keyword>
<dbReference type="GeneID" id="103121907"/>
<comment type="similarity">
    <text evidence="3">Belongs to the eIF-2B alpha/beta/delta subunits family. MtnA subfamily.</text>
</comment>
<protein>
    <recommendedName>
        <fullName evidence="3">Methylthioribose-1-phosphate isomerase</fullName>
        <shortName evidence="3">M1Pi</shortName>
        <shortName evidence="3">MTR-1-P isomerase</shortName>
        <ecNumber evidence="3">5.3.1.23</ecNumber>
    </recommendedName>
    <alternativeName>
        <fullName evidence="3">S-methyl-5-thioribose-1-phosphate isomerase</fullName>
    </alternativeName>
    <alternativeName>
        <fullName evidence="3">Translation initiation factor eIF-2B subunit alpha/beta/delta-like protein</fullName>
    </alternativeName>
</protein>
<keyword evidence="1 3" id="KW-0028">Amino-acid biosynthesis</keyword>
<dbReference type="SUPFAM" id="SSF100950">
    <property type="entry name" value="NagB/RpiA/CoA transferase-like"/>
    <property type="match status" value="1"/>
</dbReference>
<dbReference type="Gene3D" id="1.20.120.420">
    <property type="entry name" value="translation initiation factor eif-2b, domain 1"/>
    <property type="match status" value="1"/>
</dbReference>
<feature type="active site" description="Proton donor" evidence="3">
    <location>
        <position position="253"/>
    </location>
</feature>
<dbReference type="InterPro" id="IPR027363">
    <property type="entry name" value="M1Pi_N"/>
</dbReference>
<organism evidence="4 5">
    <name type="scientific">Erinaceus europaeus</name>
    <name type="common">Western European hedgehog</name>
    <dbReference type="NCBI Taxonomy" id="9365"/>
    <lineage>
        <taxon>Eukaryota</taxon>
        <taxon>Metazoa</taxon>
        <taxon>Chordata</taxon>
        <taxon>Craniata</taxon>
        <taxon>Vertebrata</taxon>
        <taxon>Euteleostomi</taxon>
        <taxon>Mammalia</taxon>
        <taxon>Eutheria</taxon>
        <taxon>Laurasiatheria</taxon>
        <taxon>Eulipotyphla</taxon>
        <taxon>Erinaceidae</taxon>
        <taxon>Erinaceinae</taxon>
        <taxon>Erinaceus</taxon>
    </lineage>
</organism>
<feature type="site" description="Transition state stabilizer" evidence="3">
    <location>
        <position position="173"/>
    </location>
</feature>
<evidence type="ECO:0000256" key="3">
    <source>
        <dbReference type="HAMAP-Rule" id="MF_03119"/>
    </source>
</evidence>
<proteinExistence type="inferred from homology"/>
<reference evidence="5" key="1">
    <citation type="submission" date="2025-08" db="UniProtKB">
        <authorList>
            <consortium name="RefSeq"/>
        </authorList>
    </citation>
    <scope>IDENTIFICATION</scope>
</reference>
<dbReference type="InterPro" id="IPR005251">
    <property type="entry name" value="IF-M1Pi"/>
</dbReference>
<dbReference type="InterPro" id="IPR011559">
    <property type="entry name" value="Initiation_fac_2B_a/b/d"/>
</dbReference>
<dbReference type="InterPro" id="IPR000649">
    <property type="entry name" value="IF-2B-related"/>
</dbReference>
<evidence type="ECO:0000256" key="2">
    <source>
        <dbReference type="ARBA" id="ARBA00023235"/>
    </source>
</evidence>
<comment type="pathway">
    <text evidence="3">Amino-acid biosynthesis; L-methionine biosynthesis via salvage pathway; L-methionine from S-methyl-5-thio-alpha-D-ribose 1-phosphate: step 1/6.</text>
</comment>
<gene>
    <name evidence="3 5" type="primary">MRI1</name>
</gene>
<dbReference type="NCBIfam" id="TIGR00524">
    <property type="entry name" value="eIF-2B_rel"/>
    <property type="match status" value="1"/>
</dbReference>
<evidence type="ECO:0000256" key="1">
    <source>
        <dbReference type="ARBA" id="ARBA00022605"/>
    </source>
</evidence>
<comment type="subcellular location">
    <subcellularLocation>
        <location evidence="3">Cytoplasm</location>
    </subcellularLocation>
    <subcellularLocation>
        <location evidence="3">Nucleus</location>
    </subcellularLocation>
</comment>
<keyword evidence="4" id="KW-1185">Reference proteome</keyword>
<dbReference type="InterPro" id="IPR037171">
    <property type="entry name" value="NagB/RpiA_transferase-like"/>
</dbReference>
<dbReference type="Proteomes" id="UP001652624">
    <property type="component" value="Chromosome 23"/>
</dbReference>
<dbReference type="Pfam" id="PF01008">
    <property type="entry name" value="IF-2B"/>
    <property type="match status" value="1"/>
</dbReference>
<dbReference type="RefSeq" id="XP_060037823.1">
    <property type="nucleotide sequence ID" value="XM_060181840.1"/>
</dbReference>
<dbReference type="NCBIfam" id="NF004326">
    <property type="entry name" value="PRK05720.1"/>
    <property type="match status" value="1"/>
</dbReference>
<dbReference type="NCBIfam" id="TIGR00512">
    <property type="entry name" value="salvage_mtnA"/>
    <property type="match status" value="1"/>
</dbReference>
<evidence type="ECO:0000313" key="5">
    <source>
        <dbReference type="RefSeq" id="XP_060037823.1"/>
    </source>
</evidence>
<keyword evidence="2 3" id="KW-0413">Isomerase</keyword>
<keyword evidence="3" id="KW-0486">Methionine biosynthesis</keyword>
<evidence type="ECO:0000313" key="4">
    <source>
        <dbReference type="Proteomes" id="UP001652624"/>
    </source>
</evidence>
<dbReference type="EC" id="5.3.1.23" evidence="3"/>
<sequence length="364" mass="38293">MTLEAIRYSPGSLQILDQLQLPHVCHYEDLQSVSQAWAAIRDMKVRGAPAIALVGALSLAVELRAGAGGPGAAVLRSFVRAKLDLLLSARPTASNLGRAARTLLAAAGAGDPDLHQDDDDEDEGALRHRVIRCAEDMMEKDLRDNRTIGDLGARHILERVAPSGGQVTVLTHCNTGALATAGYGTALGVVRSLHAQGRLERVYCTETRPYNQGSRLTAFELVYEAIPATLIADSAAAAALAQRGVTAVIVGADRIVANGDTANKVGTYQLAVVAKHLGVPFYVAAPSSSCDLGLASGRDIPIEERPPQELTDLQGIRIAAPGIEVWNPAFDVTPHELITGGIITELGVFAPHELQAALSTTTSS</sequence>
<comment type="function">
    <text evidence="3">Catalyzes the interconversion of methylthioribose-1-phosphate (MTR-1-P) into methylthioribulose-1-phosphate (MTRu-1-P).</text>
</comment>
<name>A0ABM3WMM6_ERIEU</name>
<comment type="catalytic activity">
    <reaction evidence="3">
        <text>5-(methylsulfanyl)-alpha-D-ribose 1-phosphate = 5-(methylsulfanyl)-D-ribulose 1-phosphate</text>
        <dbReference type="Rhea" id="RHEA:19989"/>
        <dbReference type="ChEBI" id="CHEBI:58533"/>
        <dbReference type="ChEBI" id="CHEBI:58548"/>
        <dbReference type="EC" id="5.3.1.23"/>
    </reaction>
</comment>
<accession>A0ABM3WMM6</accession>
<dbReference type="Gene3D" id="3.40.50.10470">
    <property type="entry name" value="Translation initiation factor eif-2b, domain 2"/>
    <property type="match status" value="1"/>
</dbReference>
<dbReference type="HAMAP" id="MF_01678">
    <property type="entry name" value="Salvage_MtnA"/>
    <property type="match status" value="1"/>
</dbReference>
<dbReference type="InterPro" id="IPR042529">
    <property type="entry name" value="IF_2B-like_C"/>
</dbReference>